<proteinExistence type="predicted"/>
<dbReference type="OrthoDB" id="21502at2759"/>
<dbReference type="AlphaFoldDB" id="A0A0D7B181"/>
<organism evidence="1 2">
    <name type="scientific">Cylindrobasidium torrendii FP15055 ss-10</name>
    <dbReference type="NCBI Taxonomy" id="1314674"/>
    <lineage>
        <taxon>Eukaryota</taxon>
        <taxon>Fungi</taxon>
        <taxon>Dikarya</taxon>
        <taxon>Basidiomycota</taxon>
        <taxon>Agaricomycotina</taxon>
        <taxon>Agaricomycetes</taxon>
        <taxon>Agaricomycetidae</taxon>
        <taxon>Agaricales</taxon>
        <taxon>Marasmiineae</taxon>
        <taxon>Physalacriaceae</taxon>
        <taxon>Cylindrobasidium</taxon>
    </lineage>
</organism>
<gene>
    <name evidence="1" type="ORF">CYLTODRAFT_493506</name>
</gene>
<dbReference type="STRING" id="1314674.A0A0D7B181"/>
<name>A0A0D7B181_9AGAR</name>
<sequence>MHKDDRIVHLPILDQPYPARDIIVSSCNVARGRLRPDQLRAALDELVGRWPILTSRVEANRATHLLDLRIPASFSETRPSYVFTSKRSSGHCPHLFSHQQRIHPDILSIISDFRDTTTPAVIKDLLKGKDVPLLHIHVNVFDDATCIGIHIPHVLVDMLGLGIVAQAWAALVNSEDMKAVALPTLMEGDPLADWGSRSYPSDPAAQAEVKANTTVRLFGWWEKLRYYIPISWEVMTSKEEAHTIFIPFSVIERLRKETMAGDEKERWVSENDIVVAIIAHMHLCSIAPSQKPISIGFQANMRGCIPPLIVSGSVYLGNAQCAMRTELGPLVSAKEKTIPEIALAIRKSILAQRTPTYMAHTTTTQREMARRSSMPVYVPAHERAYNTTSWAGAGIGKLSFGGALESNQPDTADGSLAYAGGFAMVPTMPGRSIYCTVQGRVEKNEATGEEGGFWCDFGAVASEWRAIEAFLSQL</sequence>
<reference evidence="1 2" key="1">
    <citation type="journal article" date="2015" name="Fungal Genet. Biol.">
        <title>Evolution of novel wood decay mechanisms in Agaricales revealed by the genome sequences of Fistulina hepatica and Cylindrobasidium torrendii.</title>
        <authorList>
            <person name="Floudas D."/>
            <person name="Held B.W."/>
            <person name="Riley R."/>
            <person name="Nagy L.G."/>
            <person name="Koehler G."/>
            <person name="Ransdell A.S."/>
            <person name="Younus H."/>
            <person name="Chow J."/>
            <person name="Chiniquy J."/>
            <person name="Lipzen A."/>
            <person name="Tritt A."/>
            <person name="Sun H."/>
            <person name="Haridas S."/>
            <person name="LaButti K."/>
            <person name="Ohm R.A."/>
            <person name="Kues U."/>
            <person name="Blanchette R.A."/>
            <person name="Grigoriev I.V."/>
            <person name="Minto R.E."/>
            <person name="Hibbett D.S."/>
        </authorList>
    </citation>
    <scope>NUCLEOTIDE SEQUENCE [LARGE SCALE GENOMIC DNA]</scope>
    <source>
        <strain evidence="1 2">FP15055 ss-10</strain>
    </source>
</reference>
<dbReference type="GO" id="GO:0016747">
    <property type="term" value="F:acyltransferase activity, transferring groups other than amino-acyl groups"/>
    <property type="evidence" value="ECO:0007669"/>
    <property type="project" value="TreeGrafter"/>
</dbReference>
<dbReference type="InterPro" id="IPR050317">
    <property type="entry name" value="Plant_Fungal_Acyltransferase"/>
</dbReference>
<dbReference type="EMBL" id="KN880661">
    <property type="protein sequence ID" value="KIY63970.1"/>
    <property type="molecule type" value="Genomic_DNA"/>
</dbReference>
<evidence type="ECO:0000313" key="1">
    <source>
        <dbReference type="EMBL" id="KIY63970.1"/>
    </source>
</evidence>
<keyword evidence="2" id="KW-1185">Reference proteome</keyword>
<dbReference type="PANTHER" id="PTHR31642:SF294">
    <property type="entry name" value="ACETYLTRANSFERASE MATC1"/>
    <property type="match status" value="1"/>
</dbReference>
<dbReference type="Gene3D" id="3.30.559.10">
    <property type="entry name" value="Chloramphenicol acetyltransferase-like domain"/>
    <property type="match status" value="2"/>
</dbReference>
<dbReference type="InterPro" id="IPR023213">
    <property type="entry name" value="CAT-like_dom_sf"/>
</dbReference>
<dbReference type="PANTHER" id="PTHR31642">
    <property type="entry name" value="TRICHOTHECENE 3-O-ACETYLTRANSFERASE"/>
    <property type="match status" value="1"/>
</dbReference>
<accession>A0A0D7B181</accession>
<protein>
    <recommendedName>
        <fullName evidence="3">CoA-dependent acyltransferase</fullName>
    </recommendedName>
</protein>
<evidence type="ECO:0008006" key="3">
    <source>
        <dbReference type="Google" id="ProtNLM"/>
    </source>
</evidence>
<dbReference type="Proteomes" id="UP000054007">
    <property type="component" value="Unassembled WGS sequence"/>
</dbReference>
<evidence type="ECO:0000313" key="2">
    <source>
        <dbReference type="Proteomes" id="UP000054007"/>
    </source>
</evidence>